<accession>A0ABT3I3W3</accession>
<sequence length="225" mass="25058">MNKYILFLSPFRGLALMLILAGNLIFAQNAAHSDDQREESITIAYSHPLNYFLNDDVKWEMRNEKGQIESSGFGSINNQKVKQPGLYTVLINEKKLGTGQTNDHNQFPSKININVSSKSLDFDFSTLKFSRDIKGGQASDGIIVSINAIYNSFDNAKVKYDHQMTSAGVGTTIVGKLKGGKFELKQGVNTLQFIIEGTAEKGNMIMLDFKDINNQTQSYSLTQKI</sequence>
<dbReference type="Proteomes" id="UP001163731">
    <property type="component" value="Unassembled WGS sequence"/>
</dbReference>
<evidence type="ECO:0000313" key="2">
    <source>
        <dbReference type="Proteomes" id="UP001163731"/>
    </source>
</evidence>
<keyword evidence="2" id="KW-1185">Reference proteome</keyword>
<protein>
    <submittedName>
        <fullName evidence="1">Uncharacterized protein</fullName>
    </submittedName>
</protein>
<dbReference type="EMBL" id="JAPDHW010000028">
    <property type="protein sequence ID" value="MCW3170761.1"/>
    <property type="molecule type" value="Genomic_DNA"/>
</dbReference>
<gene>
    <name evidence="1" type="ORF">OMO38_19700</name>
</gene>
<proteinExistence type="predicted"/>
<dbReference type="RefSeq" id="WP_264751890.1">
    <property type="nucleotide sequence ID" value="NZ_JAPDHW010000028.1"/>
</dbReference>
<name>A0ABT3I3W3_9FLAO</name>
<organism evidence="1 2">
    <name type="scientific">Chryseobacterium kimseyorum</name>
    <dbReference type="NCBI Taxonomy" id="2984028"/>
    <lineage>
        <taxon>Bacteria</taxon>
        <taxon>Pseudomonadati</taxon>
        <taxon>Bacteroidota</taxon>
        <taxon>Flavobacteriia</taxon>
        <taxon>Flavobacteriales</taxon>
        <taxon>Weeksellaceae</taxon>
        <taxon>Chryseobacterium group</taxon>
        <taxon>Chryseobacterium</taxon>
    </lineage>
</organism>
<reference evidence="1" key="1">
    <citation type="submission" date="2022-10" db="EMBL/GenBank/DDBJ databases">
        <title>Chryseobacterium babae sp. nov. isolated from the gut of the beetle Oryctes rhinoceros, and Chryseobacterium kimseyorum sp. nov., isolated from a stick insect rearing cage.</title>
        <authorList>
            <person name="Shelomi M."/>
            <person name="Han C.-J."/>
            <person name="Chen W.-M."/>
            <person name="Chen H.-K."/>
            <person name="Liaw S.-J."/>
            <person name="Muhle E."/>
            <person name="Clermont D."/>
        </authorList>
    </citation>
    <scope>NUCLEOTIDE SEQUENCE</scope>
    <source>
        <strain evidence="1">09-1422</strain>
    </source>
</reference>
<comment type="caution">
    <text evidence="1">The sequence shown here is derived from an EMBL/GenBank/DDBJ whole genome shotgun (WGS) entry which is preliminary data.</text>
</comment>
<evidence type="ECO:0000313" key="1">
    <source>
        <dbReference type="EMBL" id="MCW3170761.1"/>
    </source>
</evidence>